<keyword evidence="6" id="KW-1185">Reference proteome</keyword>
<protein>
    <submittedName>
        <fullName evidence="5">Sugar kinase</fullName>
    </submittedName>
</protein>
<organism evidence="5 6">
    <name type="scientific">Iocasia fonsfrigidae</name>
    <dbReference type="NCBI Taxonomy" id="2682810"/>
    <lineage>
        <taxon>Bacteria</taxon>
        <taxon>Bacillati</taxon>
        <taxon>Bacillota</taxon>
        <taxon>Clostridia</taxon>
        <taxon>Halanaerobiales</taxon>
        <taxon>Halanaerobiaceae</taxon>
        <taxon>Iocasia</taxon>
    </lineage>
</organism>
<evidence type="ECO:0000256" key="2">
    <source>
        <dbReference type="ARBA" id="ARBA00022679"/>
    </source>
</evidence>
<dbReference type="CDD" id="cd01166">
    <property type="entry name" value="KdgK"/>
    <property type="match status" value="1"/>
</dbReference>
<sequence length="340" mass="37077">MSKKVVTFGEIMLRLTPPELKRIVQTDRFNVIYGGGEANVSVSLANYGLDAYFASKVPENPVGQAALNDLRRYGVNTDYIARGGDRLGIYYCENGASQRPSNVVYDRAYSAIAEASADDFNWDEIFADAEWFHTTGITPALSENMSEITLQAVKAAKEHGVKVSCDLNYRAKLWTKERAGQVMSKVMEYVDVCIANEEDAEMVFGIKSGSDITGGDINVDGFKDVAQQLIDRFDLELVGSHLRISHSASDNDWLVVLYDGSEFVKSNQYSIHIVDRVGGGDSFAGGLIYSRLTGKSLQESAEFGAAASCLKQSIPGDFNQVSVQEVESLAGGNASGRVKR</sequence>
<dbReference type="SUPFAM" id="SSF53613">
    <property type="entry name" value="Ribokinase-like"/>
    <property type="match status" value="1"/>
</dbReference>
<dbReference type="Proteomes" id="UP000665020">
    <property type="component" value="Chromosome"/>
</dbReference>
<dbReference type="InterPro" id="IPR011611">
    <property type="entry name" value="PfkB_dom"/>
</dbReference>
<name>A0A8A7KD51_9FIRM</name>
<dbReference type="EMBL" id="CP046640">
    <property type="protein sequence ID" value="QTL97339.1"/>
    <property type="molecule type" value="Genomic_DNA"/>
</dbReference>
<dbReference type="InterPro" id="IPR052700">
    <property type="entry name" value="Carb_kinase_PfkB-like"/>
</dbReference>
<dbReference type="AlphaFoldDB" id="A0A8A7KD51"/>
<dbReference type="PANTHER" id="PTHR43320">
    <property type="entry name" value="SUGAR KINASE"/>
    <property type="match status" value="1"/>
</dbReference>
<dbReference type="Gene3D" id="3.40.1190.20">
    <property type="match status" value="1"/>
</dbReference>
<keyword evidence="3 5" id="KW-0418">Kinase</keyword>
<evidence type="ECO:0000256" key="3">
    <source>
        <dbReference type="ARBA" id="ARBA00022777"/>
    </source>
</evidence>
<feature type="domain" description="Carbohydrate kinase PfkB" evidence="4">
    <location>
        <begin position="3"/>
        <end position="310"/>
    </location>
</feature>
<gene>
    <name evidence="5" type="ORF">GM661_04735</name>
</gene>
<evidence type="ECO:0000313" key="6">
    <source>
        <dbReference type="Proteomes" id="UP000665020"/>
    </source>
</evidence>
<comment type="similarity">
    <text evidence="1">Belongs to the carbohydrate kinase PfkB family.</text>
</comment>
<evidence type="ECO:0000259" key="4">
    <source>
        <dbReference type="Pfam" id="PF00294"/>
    </source>
</evidence>
<keyword evidence="2" id="KW-0808">Transferase</keyword>
<evidence type="ECO:0000313" key="5">
    <source>
        <dbReference type="EMBL" id="QTL97339.1"/>
    </source>
</evidence>
<dbReference type="GO" id="GO:0016301">
    <property type="term" value="F:kinase activity"/>
    <property type="evidence" value="ECO:0007669"/>
    <property type="project" value="UniProtKB-KW"/>
</dbReference>
<dbReference type="KEGG" id="ifn:GM661_04735"/>
<accession>A0A8A7KD51</accession>
<evidence type="ECO:0000256" key="1">
    <source>
        <dbReference type="ARBA" id="ARBA00010688"/>
    </source>
</evidence>
<dbReference type="InterPro" id="IPR029056">
    <property type="entry name" value="Ribokinase-like"/>
</dbReference>
<proteinExistence type="inferred from homology"/>
<dbReference type="RefSeq" id="WP_230868970.1">
    <property type="nucleotide sequence ID" value="NZ_CP046640.1"/>
</dbReference>
<dbReference type="PANTHER" id="PTHR43320:SF2">
    <property type="entry name" value="2-DEHYDRO-3-DEOXYGLUCONOKINASE_2-DEHYDRO-3-DEOXYGALACTONOKINASE"/>
    <property type="match status" value="1"/>
</dbReference>
<dbReference type="Pfam" id="PF00294">
    <property type="entry name" value="PfkB"/>
    <property type="match status" value="1"/>
</dbReference>
<reference evidence="5" key="1">
    <citation type="submission" date="2019-12" db="EMBL/GenBank/DDBJ databases">
        <authorList>
            <person name="zhang j."/>
            <person name="sun C.M."/>
        </authorList>
    </citation>
    <scope>NUCLEOTIDE SEQUENCE</scope>
    <source>
        <strain evidence="5">NS-1</strain>
    </source>
</reference>